<organism evidence="3 4">
    <name type="scientific">Heterocephalus glaber</name>
    <name type="common">Naked mole rat</name>
    <dbReference type="NCBI Taxonomy" id="10181"/>
    <lineage>
        <taxon>Eukaryota</taxon>
        <taxon>Metazoa</taxon>
        <taxon>Chordata</taxon>
        <taxon>Craniata</taxon>
        <taxon>Vertebrata</taxon>
        <taxon>Euteleostomi</taxon>
        <taxon>Mammalia</taxon>
        <taxon>Eutheria</taxon>
        <taxon>Euarchontoglires</taxon>
        <taxon>Glires</taxon>
        <taxon>Rodentia</taxon>
        <taxon>Hystricomorpha</taxon>
        <taxon>Bathyergidae</taxon>
        <taxon>Heterocephalus</taxon>
    </lineage>
</organism>
<dbReference type="GO" id="GO:0045111">
    <property type="term" value="C:intermediate filament cytoskeleton"/>
    <property type="evidence" value="ECO:0007669"/>
    <property type="project" value="TreeGrafter"/>
</dbReference>
<dbReference type="PANTHER" id="PTHR14332">
    <property type="entry name" value="DISRUPTED IN SCHIZOPHRENIA 1 PROTEIN"/>
    <property type="match status" value="1"/>
</dbReference>
<dbReference type="GO" id="GO:0001764">
    <property type="term" value="P:neuron migration"/>
    <property type="evidence" value="ECO:0007669"/>
    <property type="project" value="TreeGrafter"/>
</dbReference>
<sequence>MPGGGPQGAPAGDSSHRSGGWECSALAVCPRRRRLARRPGYMRSTPGPGLGFLPAVAGRPFCVLGGVSGEEFHRSASGAGQCALELNGQCGGPSSKSSPALAVDSVGHLSQAQTSVSGAPGTPVHFGIQLRDGTKLPHRLARLCSSEDTGLQQECLSDSGEAPVPSQDAACSEGARGTQATDSPVPAEASGSSCRFQSGPFIPPAPPGPHEAFASSFSFIQLSLASVGERGEAEGCLPSREAESPHQSPRDMGPVASSSDRPHEDPGCLSGSFSPTATQGSADLAQEARSSFWPEWDMPSSLNLDTGSSSALGPMLTGCHGDKGSGSGNAHGWDDLLRRWEPVLHDCLQSSSRQLEVTSLKLKLQKLQEKAIEDDDYDKAEMLRQRLEDLEQEPGHLSMMLPSLQPALSSFLGHLVAQAQAVLHRATQLASSDSAPAPLGSESEPTAQDSLCEALARRDWLLQEKRQLQKEVEALQERMSALEAKDQQLRREIEEQERELQWQGCGLVTLLVQLSREHLQEVHEALRDTLASASQIPFHLEQPETIRSLRERIKVLNLSLQEISTKVCMGERLCSTLRRRVSDLETQLLALLEAKMLAISGSHFCTAKDLTEEIRTLTSEREGLEPILSRLWALRSRTAGELGSVVEDHSRLTKELQLQEAAHKASVKGSTVKYMEMLEDKMLSCKCPLLGRVWEADLEACRLLVQSLELQEAGGNLSVEDEQQVDDTGAAAWTATLAGLPRHSSEDGRKSPLQVSHGWRAPLTICVPCTGGEWKQESYVLSAELGEKCEAIDKKLLHLEDQLHTAIHSHDEDLIQSLKGQLQMVKETLQAMLLQLQPAKEAGGGEAGAPSTAAASWEVQP</sequence>
<dbReference type="CTD" id="27185"/>
<dbReference type="AlphaFoldDB" id="A0AAX6TL93"/>
<evidence type="ECO:0000256" key="2">
    <source>
        <dbReference type="SAM" id="MobiDB-lite"/>
    </source>
</evidence>
<feature type="region of interest" description="Disordered" evidence="2">
    <location>
        <begin position="231"/>
        <end position="285"/>
    </location>
</feature>
<evidence type="ECO:0000313" key="3">
    <source>
        <dbReference type="Proteomes" id="UP000694906"/>
    </source>
</evidence>
<feature type="compositionally biased region" description="Low complexity" evidence="2">
    <location>
        <begin position="848"/>
        <end position="861"/>
    </location>
</feature>
<feature type="region of interest" description="Disordered" evidence="2">
    <location>
        <begin position="841"/>
        <end position="861"/>
    </location>
</feature>
<reference evidence="4" key="1">
    <citation type="submission" date="2025-08" db="UniProtKB">
        <authorList>
            <consortium name="RefSeq"/>
        </authorList>
    </citation>
    <scope>IDENTIFICATION</scope>
</reference>
<dbReference type="GO" id="GO:0005874">
    <property type="term" value="C:microtubule"/>
    <property type="evidence" value="ECO:0007669"/>
    <property type="project" value="TreeGrafter"/>
</dbReference>
<dbReference type="RefSeq" id="XP_021122075.1">
    <property type="nucleotide sequence ID" value="XM_021266416.1"/>
</dbReference>
<feature type="region of interest" description="Disordered" evidence="2">
    <location>
        <begin position="154"/>
        <end position="209"/>
    </location>
</feature>
<gene>
    <name evidence="4" type="primary">Disc1</name>
</gene>
<feature type="region of interest" description="Disordered" evidence="2">
    <location>
        <begin position="1"/>
        <end position="21"/>
    </location>
</feature>
<name>A0AAX6TL93_HETGA</name>
<accession>A0AAX6TL93</accession>
<dbReference type="Proteomes" id="UP000694906">
    <property type="component" value="Unplaced"/>
</dbReference>
<dbReference type="PANTHER" id="PTHR14332:SF3">
    <property type="entry name" value="DISRUPTED IN SCHIZOPHRENIA 1 PROTEIN"/>
    <property type="match status" value="1"/>
</dbReference>
<keyword evidence="3" id="KW-1185">Reference proteome</keyword>
<dbReference type="GO" id="GO:0005815">
    <property type="term" value="C:microtubule organizing center"/>
    <property type="evidence" value="ECO:0007669"/>
    <property type="project" value="TreeGrafter"/>
</dbReference>
<dbReference type="GeneID" id="101709649"/>
<proteinExistence type="predicted"/>
<dbReference type="InterPro" id="IPR026081">
    <property type="entry name" value="DISC1"/>
</dbReference>
<protein>
    <submittedName>
        <fullName evidence="4">Disrupted in schizophrenia 1 protein</fullName>
    </submittedName>
</protein>
<evidence type="ECO:0000313" key="4">
    <source>
        <dbReference type="RefSeq" id="XP_021122075.1"/>
    </source>
</evidence>
<evidence type="ECO:0000256" key="1">
    <source>
        <dbReference type="SAM" id="Coils"/>
    </source>
</evidence>
<feature type="coiled-coil region" evidence="1">
    <location>
        <begin position="458"/>
        <end position="499"/>
    </location>
</feature>
<feature type="compositionally biased region" description="Polar residues" evidence="2">
    <location>
        <begin position="271"/>
        <end position="281"/>
    </location>
</feature>
<keyword evidence="1" id="KW-0175">Coiled coil</keyword>
<dbReference type="GO" id="GO:0060271">
    <property type="term" value="P:cilium assembly"/>
    <property type="evidence" value="ECO:0007669"/>
    <property type="project" value="TreeGrafter"/>
</dbReference>